<accession>A0A0A9E6Q9</accession>
<evidence type="ECO:0000313" key="1">
    <source>
        <dbReference type="EMBL" id="JAD91632.1"/>
    </source>
</evidence>
<proteinExistence type="predicted"/>
<name>A0A0A9E6Q9_ARUDO</name>
<reference evidence="1" key="2">
    <citation type="journal article" date="2015" name="Data Brief">
        <title>Shoot transcriptome of the giant reed, Arundo donax.</title>
        <authorList>
            <person name="Barrero R.A."/>
            <person name="Guerrero F.D."/>
            <person name="Moolhuijzen P."/>
            <person name="Goolsby J.A."/>
            <person name="Tidwell J."/>
            <person name="Bellgard S.E."/>
            <person name="Bellgard M.I."/>
        </authorList>
    </citation>
    <scope>NUCLEOTIDE SEQUENCE</scope>
    <source>
        <tissue evidence="1">Shoot tissue taken approximately 20 cm above the soil surface</tissue>
    </source>
</reference>
<organism evidence="1">
    <name type="scientific">Arundo donax</name>
    <name type="common">Giant reed</name>
    <name type="synonym">Donax arundinaceus</name>
    <dbReference type="NCBI Taxonomy" id="35708"/>
    <lineage>
        <taxon>Eukaryota</taxon>
        <taxon>Viridiplantae</taxon>
        <taxon>Streptophyta</taxon>
        <taxon>Embryophyta</taxon>
        <taxon>Tracheophyta</taxon>
        <taxon>Spermatophyta</taxon>
        <taxon>Magnoliopsida</taxon>
        <taxon>Liliopsida</taxon>
        <taxon>Poales</taxon>
        <taxon>Poaceae</taxon>
        <taxon>PACMAD clade</taxon>
        <taxon>Arundinoideae</taxon>
        <taxon>Arundineae</taxon>
        <taxon>Arundo</taxon>
    </lineage>
</organism>
<reference evidence="1" key="1">
    <citation type="submission" date="2014-09" db="EMBL/GenBank/DDBJ databases">
        <authorList>
            <person name="Magalhaes I.L.F."/>
            <person name="Oliveira U."/>
            <person name="Santos F.R."/>
            <person name="Vidigal T.H.D.A."/>
            <person name="Brescovit A.D."/>
            <person name="Santos A.J."/>
        </authorList>
    </citation>
    <scope>NUCLEOTIDE SEQUENCE</scope>
    <source>
        <tissue evidence="1">Shoot tissue taken approximately 20 cm above the soil surface</tissue>
    </source>
</reference>
<sequence length="52" mass="5788">MLGNWLMTWGMSGSEWNLTEFGKNTVDFLLPPLALQSSGLISSVSSEFSYRT</sequence>
<dbReference type="EMBL" id="GBRH01206263">
    <property type="protein sequence ID" value="JAD91632.1"/>
    <property type="molecule type" value="Transcribed_RNA"/>
</dbReference>
<dbReference type="AlphaFoldDB" id="A0A0A9E6Q9"/>
<protein>
    <submittedName>
        <fullName evidence="1">Uncharacterized protein</fullName>
    </submittedName>
</protein>